<feature type="domain" description="Anti-sigma K factor RskA C-terminal" evidence="3">
    <location>
        <begin position="110"/>
        <end position="263"/>
    </location>
</feature>
<dbReference type="GO" id="GO:0006417">
    <property type="term" value="P:regulation of translation"/>
    <property type="evidence" value="ECO:0007669"/>
    <property type="project" value="TreeGrafter"/>
</dbReference>
<dbReference type="InterPro" id="IPR051474">
    <property type="entry name" value="Anti-sigma-K/W_factor"/>
</dbReference>
<dbReference type="GO" id="GO:0005886">
    <property type="term" value="C:plasma membrane"/>
    <property type="evidence" value="ECO:0007669"/>
    <property type="project" value="InterPro"/>
</dbReference>
<organism evidence="4 5">
    <name type="scientific">Neolewinella xylanilytica</name>
    <dbReference type="NCBI Taxonomy" id="1514080"/>
    <lineage>
        <taxon>Bacteria</taxon>
        <taxon>Pseudomonadati</taxon>
        <taxon>Bacteroidota</taxon>
        <taxon>Saprospiria</taxon>
        <taxon>Saprospirales</taxon>
        <taxon>Lewinellaceae</taxon>
        <taxon>Neolewinella</taxon>
    </lineage>
</organism>
<dbReference type="Proteomes" id="UP000237662">
    <property type="component" value="Unassembled WGS sequence"/>
</dbReference>
<evidence type="ECO:0000313" key="4">
    <source>
        <dbReference type="EMBL" id="PPK86387.1"/>
    </source>
</evidence>
<feature type="compositionally biased region" description="Low complexity" evidence="1">
    <location>
        <begin position="78"/>
        <end position="93"/>
    </location>
</feature>
<dbReference type="RefSeq" id="WP_104420822.1">
    <property type="nucleotide sequence ID" value="NZ_PTJC01000006.1"/>
</dbReference>
<sequence length="276" mass="29653">MDLTAYINSGVLELYVLDRLSPDERRRVEAYAADYPEVKAEIEQIELDLERYALLHGETTPPPPAMLEGLLREITPSAAAPAPASAPATTGGTPVPPAERGAGTAVWILVVALALALAGLVYFFLQNRDGREDLTELSNQFTALQAECQEVAQNYAADQQQIELLTDIGTRGIVLSGTDNAPESRARVFYNPDRESVLFTAANLPAPPAGRQYQLWAINAEGPQDLGVLDRALTGEELVSVPFVANTQAFAITLEQEGGQPTPDLTQLQVIGEVGS</sequence>
<reference evidence="4 5" key="1">
    <citation type="submission" date="2018-02" db="EMBL/GenBank/DDBJ databases">
        <title>Genomic Encyclopedia of Archaeal and Bacterial Type Strains, Phase II (KMG-II): from individual species to whole genera.</title>
        <authorList>
            <person name="Goeker M."/>
        </authorList>
    </citation>
    <scope>NUCLEOTIDE SEQUENCE [LARGE SCALE GENOMIC DNA]</scope>
    <source>
        <strain evidence="4 5">DSM 29526</strain>
    </source>
</reference>
<evidence type="ECO:0000259" key="3">
    <source>
        <dbReference type="Pfam" id="PF10099"/>
    </source>
</evidence>
<keyword evidence="2" id="KW-0472">Membrane</keyword>
<keyword evidence="2" id="KW-1133">Transmembrane helix</keyword>
<protein>
    <submittedName>
        <fullName evidence="4">Anti-sigma-K factor RskA</fullName>
    </submittedName>
</protein>
<feature type="transmembrane region" description="Helical" evidence="2">
    <location>
        <begin position="105"/>
        <end position="125"/>
    </location>
</feature>
<dbReference type="OrthoDB" id="1420916at2"/>
<dbReference type="PANTHER" id="PTHR37461">
    <property type="entry name" value="ANTI-SIGMA-K FACTOR RSKA"/>
    <property type="match status" value="1"/>
</dbReference>
<dbReference type="Pfam" id="PF10099">
    <property type="entry name" value="RskA_C"/>
    <property type="match status" value="1"/>
</dbReference>
<evidence type="ECO:0000256" key="1">
    <source>
        <dbReference type="SAM" id="MobiDB-lite"/>
    </source>
</evidence>
<dbReference type="PANTHER" id="PTHR37461:SF1">
    <property type="entry name" value="ANTI-SIGMA-K FACTOR RSKA"/>
    <property type="match status" value="1"/>
</dbReference>
<proteinExistence type="predicted"/>
<dbReference type="GO" id="GO:0016989">
    <property type="term" value="F:sigma factor antagonist activity"/>
    <property type="evidence" value="ECO:0007669"/>
    <property type="project" value="TreeGrafter"/>
</dbReference>
<evidence type="ECO:0000313" key="5">
    <source>
        <dbReference type="Proteomes" id="UP000237662"/>
    </source>
</evidence>
<dbReference type="AlphaFoldDB" id="A0A2S6I5D8"/>
<keyword evidence="2" id="KW-0812">Transmembrane</keyword>
<dbReference type="InterPro" id="IPR018764">
    <property type="entry name" value="RskA_C"/>
</dbReference>
<comment type="caution">
    <text evidence="4">The sequence shown here is derived from an EMBL/GenBank/DDBJ whole genome shotgun (WGS) entry which is preliminary data.</text>
</comment>
<keyword evidence="5" id="KW-1185">Reference proteome</keyword>
<dbReference type="EMBL" id="PTJC01000006">
    <property type="protein sequence ID" value="PPK86387.1"/>
    <property type="molecule type" value="Genomic_DNA"/>
</dbReference>
<evidence type="ECO:0000256" key="2">
    <source>
        <dbReference type="SAM" id="Phobius"/>
    </source>
</evidence>
<name>A0A2S6I5D8_9BACT</name>
<feature type="region of interest" description="Disordered" evidence="1">
    <location>
        <begin position="78"/>
        <end position="97"/>
    </location>
</feature>
<accession>A0A2S6I5D8</accession>
<gene>
    <name evidence="4" type="ORF">CLV84_3313</name>
</gene>